<feature type="region of interest" description="Disordered" evidence="9">
    <location>
        <begin position="503"/>
        <end position="542"/>
    </location>
</feature>
<evidence type="ECO:0000313" key="13">
    <source>
        <dbReference type="RefSeq" id="XP_030630477.1"/>
    </source>
</evidence>
<dbReference type="Pfam" id="PF00536">
    <property type="entry name" value="SAM_1"/>
    <property type="match status" value="1"/>
</dbReference>
<organism evidence="12 13">
    <name type="scientific">Chanos chanos</name>
    <name type="common">Milkfish</name>
    <name type="synonym">Mugil chanos</name>
    <dbReference type="NCBI Taxonomy" id="29144"/>
    <lineage>
        <taxon>Eukaryota</taxon>
        <taxon>Metazoa</taxon>
        <taxon>Chordata</taxon>
        <taxon>Craniata</taxon>
        <taxon>Vertebrata</taxon>
        <taxon>Euteleostomi</taxon>
        <taxon>Actinopterygii</taxon>
        <taxon>Neopterygii</taxon>
        <taxon>Teleostei</taxon>
        <taxon>Ostariophysi</taxon>
        <taxon>Gonorynchiformes</taxon>
        <taxon>Chanidae</taxon>
        <taxon>Chanos</taxon>
    </lineage>
</organism>
<evidence type="ECO:0000256" key="7">
    <source>
        <dbReference type="ARBA" id="ARBA00023242"/>
    </source>
</evidence>
<feature type="compositionally biased region" description="Low complexity" evidence="9">
    <location>
        <begin position="823"/>
        <end position="837"/>
    </location>
</feature>
<evidence type="ECO:0000256" key="8">
    <source>
        <dbReference type="PROSITE-ProRule" id="PRU00367"/>
    </source>
</evidence>
<dbReference type="InterPro" id="IPR012313">
    <property type="entry name" value="Znf_FCS"/>
</dbReference>
<dbReference type="InterPro" id="IPR013761">
    <property type="entry name" value="SAM/pointed_sf"/>
</dbReference>
<dbReference type="Gene3D" id="1.10.150.50">
    <property type="entry name" value="Transcription Factor, Ets-1"/>
    <property type="match status" value="1"/>
</dbReference>
<evidence type="ECO:0000256" key="2">
    <source>
        <dbReference type="ARBA" id="ARBA00022473"/>
    </source>
</evidence>
<evidence type="ECO:0000256" key="3">
    <source>
        <dbReference type="ARBA" id="ARBA00022723"/>
    </source>
</evidence>
<evidence type="ECO:0000256" key="4">
    <source>
        <dbReference type="ARBA" id="ARBA00022771"/>
    </source>
</evidence>
<evidence type="ECO:0000256" key="5">
    <source>
        <dbReference type="ARBA" id="ARBA00022833"/>
    </source>
</evidence>
<dbReference type="PROSITE" id="PS50105">
    <property type="entry name" value="SAM_DOMAIN"/>
    <property type="match status" value="1"/>
</dbReference>
<protein>
    <submittedName>
        <fullName evidence="13">Polyhomeotic-like protein 3</fullName>
    </submittedName>
</protein>
<keyword evidence="4 8" id="KW-0863">Zinc-finger</keyword>
<dbReference type="InterPro" id="IPR038603">
    <property type="entry name" value="Znf_FCS_sf"/>
</dbReference>
<dbReference type="Proteomes" id="UP000504632">
    <property type="component" value="Chromosome 5"/>
</dbReference>
<keyword evidence="6" id="KW-0238">DNA-binding</keyword>
<dbReference type="CDD" id="cd09577">
    <property type="entry name" value="SAM_Ph1_2_3"/>
    <property type="match status" value="1"/>
</dbReference>
<dbReference type="SMART" id="SM00454">
    <property type="entry name" value="SAM"/>
    <property type="match status" value="1"/>
</dbReference>
<feature type="region of interest" description="Disordered" evidence="9">
    <location>
        <begin position="1"/>
        <end position="42"/>
    </location>
</feature>
<feature type="compositionally biased region" description="Low complexity" evidence="9">
    <location>
        <begin position="1"/>
        <end position="27"/>
    </location>
</feature>
<evidence type="ECO:0000313" key="12">
    <source>
        <dbReference type="Proteomes" id="UP000504632"/>
    </source>
</evidence>
<feature type="compositionally biased region" description="Pro residues" evidence="9">
    <location>
        <begin position="518"/>
        <end position="528"/>
    </location>
</feature>
<dbReference type="GO" id="GO:0035102">
    <property type="term" value="C:PRC1 complex"/>
    <property type="evidence" value="ECO:0007669"/>
    <property type="project" value="TreeGrafter"/>
</dbReference>
<comment type="subcellular location">
    <subcellularLocation>
        <location evidence="1">Nucleus</location>
    </subcellularLocation>
</comment>
<feature type="region of interest" description="Disordered" evidence="9">
    <location>
        <begin position="558"/>
        <end position="602"/>
    </location>
</feature>
<feature type="compositionally biased region" description="Basic and acidic residues" evidence="9">
    <location>
        <begin position="802"/>
        <end position="820"/>
    </location>
</feature>
<feature type="compositionally biased region" description="Polar residues" evidence="9">
    <location>
        <begin position="769"/>
        <end position="778"/>
    </location>
</feature>
<keyword evidence="12" id="KW-1185">Reference proteome</keyword>
<keyword evidence="3" id="KW-0479">Metal-binding</keyword>
<dbReference type="AlphaFoldDB" id="A0A6J2VEW5"/>
<feature type="region of interest" description="Disordered" evidence="9">
    <location>
        <begin position="643"/>
        <end position="673"/>
    </location>
</feature>
<dbReference type="SUPFAM" id="SSF47769">
    <property type="entry name" value="SAM/Pointed domain"/>
    <property type="match status" value="1"/>
</dbReference>
<dbReference type="InParanoid" id="A0A6J2VEW5"/>
<dbReference type="Pfam" id="PF21319">
    <property type="entry name" value="zf-FCS_1"/>
    <property type="match status" value="1"/>
</dbReference>
<keyword evidence="2" id="KW-0217">Developmental protein</keyword>
<gene>
    <name evidence="13" type="primary">LOC115812127</name>
</gene>
<dbReference type="PROSITE" id="PS51024">
    <property type="entry name" value="ZF_FCS"/>
    <property type="match status" value="1"/>
</dbReference>
<feature type="region of interest" description="Disordered" evidence="9">
    <location>
        <begin position="98"/>
        <end position="125"/>
    </location>
</feature>
<feature type="compositionally biased region" description="Polar residues" evidence="9">
    <location>
        <begin position="28"/>
        <end position="42"/>
    </location>
</feature>
<dbReference type="FunFam" id="1.10.150.50:FF:000011">
    <property type="entry name" value="Polyhomeotic-like protein 2 isoform 1"/>
    <property type="match status" value="1"/>
</dbReference>
<dbReference type="InterPro" id="IPR050548">
    <property type="entry name" value="PcG_chromatin_remod_factors"/>
</dbReference>
<evidence type="ECO:0000256" key="1">
    <source>
        <dbReference type="ARBA" id="ARBA00004123"/>
    </source>
</evidence>
<name>A0A6J2VEW5_CHACN</name>
<dbReference type="OrthoDB" id="2390104at2759"/>
<dbReference type="GO" id="GO:0003682">
    <property type="term" value="F:chromatin binding"/>
    <property type="evidence" value="ECO:0007669"/>
    <property type="project" value="TreeGrafter"/>
</dbReference>
<accession>A0A6J2VEW5</accession>
<dbReference type="GO" id="GO:0042393">
    <property type="term" value="F:histone binding"/>
    <property type="evidence" value="ECO:0007669"/>
    <property type="project" value="TreeGrafter"/>
</dbReference>
<feature type="compositionally biased region" description="Low complexity" evidence="9">
    <location>
        <begin position="98"/>
        <end position="119"/>
    </location>
</feature>
<feature type="compositionally biased region" description="Polar residues" evidence="9">
    <location>
        <begin position="558"/>
        <end position="570"/>
    </location>
</feature>
<evidence type="ECO:0000256" key="9">
    <source>
        <dbReference type="SAM" id="MobiDB-lite"/>
    </source>
</evidence>
<feature type="domain" description="SAM" evidence="10">
    <location>
        <begin position="840"/>
        <end position="904"/>
    </location>
</feature>
<keyword evidence="5" id="KW-0862">Zinc</keyword>
<keyword evidence="7" id="KW-0539">Nucleus</keyword>
<reference evidence="13" key="1">
    <citation type="submission" date="2025-08" db="UniProtKB">
        <authorList>
            <consortium name="RefSeq"/>
        </authorList>
    </citation>
    <scope>IDENTIFICATION</scope>
</reference>
<feature type="region of interest" description="Disordered" evidence="9">
    <location>
        <begin position="235"/>
        <end position="255"/>
    </location>
</feature>
<feature type="domain" description="FCS-type" evidence="11">
    <location>
        <begin position="684"/>
        <end position="718"/>
    </location>
</feature>
<dbReference type="PANTHER" id="PTHR12247">
    <property type="entry name" value="POLYCOMB GROUP PROTEIN"/>
    <property type="match status" value="1"/>
</dbReference>
<dbReference type="Gene3D" id="3.30.60.160">
    <property type="match status" value="1"/>
</dbReference>
<dbReference type="RefSeq" id="XP_030630477.1">
    <property type="nucleotide sequence ID" value="XM_030774617.1"/>
</dbReference>
<dbReference type="GO" id="GO:0008270">
    <property type="term" value="F:zinc ion binding"/>
    <property type="evidence" value="ECO:0007669"/>
    <property type="project" value="UniProtKB-KW"/>
</dbReference>
<feature type="region of interest" description="Disordered" evidence="9">
    <location>
        <begin position="769"/>
        <end position="837"/>
    </location>
</feature>
<dbReference type="PANTHER" id="PTHR12247:SF88">
    <property type="entry name" value="POLYHOMEOTIC-LIKE PROTEIN 3"/>
    <property type="match status" value="1"/>
</dbReference>
<dbReference type="GO" id="GO:0003677">
    <property type="term" value="F:DNA binding"/>
    <property type="evidence" value="ECO:0007669"/>
    <property type="project" value="UniProtKB-KW"/>
</dbReference>
<dbReference type="GO" id="GO:0045892">
    <property type="term" value="P:negative regulation of DNA-templated transcription"/>
    <property type="evidence" value="ECO:0007669"/>
    <property type="project" value="TreeGrafter"/>
</dbReference>
<dbReference type="InterPro" id="IPR001660">
    <property type="entry name" value="SAM"/>
</dbReference>
<evidence type="ECO:0000259" key="10">
    <source>
        <dbReference type="PROSITE" id="PS50105"/>
    </source>
</evidence>
<evidence type="ECO:0000256" key="6">
    <source>
        <dbReference type="ARBA" id="ARBA00023125"/>
    </source>
</evidence>
<dbReference type="GeneID" id="115812127"/>
<sequence>MTALTSTTAVTSNTNISTSTNISRSTSPAHTQANSTPLSSASVDRQAVQVIQQAIQRPQGMAAQYLQQMYTAQQHHIMLQTAAIQQQHQQNLTVTQSLTTTQQASQTGSRQTSSSPPSTNGNVVQSASVTLPTSPLTAQPTGRIQGVSSTATGGAISQQAMLLGNGSPTGSQAQMYLRTQMLILTPAATVAAVQSELPAISSVSSQSTSTQVRHLALCTHLPGALATTHSVQLKPSSQSQTVVPSLPKMSLGPLRPAQVTRTSAETSRATCTPIQSHALIRHQLHCTHSQKGAPHQLIIQQSTTTHRQVQPIALRVSTQDNPTPPLSLLTRTTPTSATVLSQHSDVLSVPSTTEQPTSLQQAVVVSSSVLPHSCTTLPDPPPLHLGPAVEPLPQPPSLTCPPPLTMALPRLAQPPPASLQRLSLRSVQALAVQSDQMLVAEDELPVAEALVQLPFQNLPPPQTMAVDLKVQPAIQTEAPSVNLTSDAAEKAQQSKVEGTYVEGLREEGRSCPQSNRTPTPPISSPSPEPQRDLHDEPVQPDSCTAVLDLPCVSSTRSVIRSPEDSTYANSSPPPFLSAVVRSTSRPPTASLPGSPEGQPSQPIVRPHILTHLIEGFVIREGLEPFPVGRSSLITDQQATLPEDMEMSASGEQAPNDCLIDTEQPENSTDSDDMDDIPADDEQAVESLSDVLQCEFCGKEGYAQTFLRSKRFCSMTCVRRFNVSCTKRLALLKSDKVSRWPHRAVGRRGRPPSCVNGGSREHFLRQLSGSCGSEDIQQISSSREEAEEDEDSPPGPMTTRLRVQAERERELERGKERDQGRRGSFSSSDGLSNSHSNPSQWTVEQVWSYINSLPGCQDIANEFRSQEIDGQALLLLTEDHLMSAMNIKLGPALKICAQINSLKEP</sequence>
<evidence type="ECO:0000259" key="11">
    <source>
        <dbReference type="PROSITE" id="PS51024"/>
    </source>
</evidence>
<proteinExistence type="predicted"/>